<dbReference type="AlphaFoldDB" id="B8CEE3"/>
<organism evidence="1 2">
    <name type="scientific">Thalassiosira pseudonana</name>
    <name type="common">Marine diatom</name>
    <name type="synonym">Cyclotella nana</name>
    <dbReference type="NCBI Taxonomy" id="35128"/>
    <lineage>
        <taxon>Eukaryota</taxon>
        <taxon>Sar</taxon>
        <taxon>Stramenopiles</taxon>
        <taxon>Ochrophyta</taxon>
        <taxon>Bacillariophyta</taxon>
        <taxon>Coscinodiscophyceae</taxon>
        <taxon>Thalassiosirophycidae</taxon>
        <taxon>Thalassiosirales</taxon>
        <taxon>Thalassiosiraceae</taxon>
        <taxon>Thalassiosira</taxon>
    </lineage>
</organism>
<dbReference type="GeneID" id="7442155"/>
<dbReference type="eggNOG" id="ENOG502SRVH">
    <property type="taxonomic scope" value="Eukaryota"/>
</dbReference>
<dbReference type="EMBL" id="CM000651">
    <property type="protein sequence ID" value="EED88258.1"/>
    <property type="molecule type" value="Genomic_DNA"/>
</dbReference>
<keyword evidence="2" id="KW-1185">Reference proteome</keyword>
<dbReference type="PaxDb" id="35128-Thaps25312"/>
<dbReference type="Proteomes" id="UP000001449">
    <property type="component" value="Chromosome 17"/>
</dbReference>
<sequence length="311" mass="34798">MKTEGLIRAASVSLVVGGCTDAFQTTQIHSECNTITSQALFAKGKSGGKGTNGKGGGMGFRSSMSKMNIEEDEPPKYTLTDKSYGDANTNLVQSQDETQLMNEFFTTYDDWKPLFQNVMTGTPLAHSLLFDTDNSMDDTWDISTMENKRPWKVLPSKPTHDTALQSLSAFLDEWQRSLLDIPIDAFVKEGSNDLHFLEEGRRTIAVTRFHVLEQEDLEKELFATCWSELAHLMSQDTSGTGSLVVLPDLGDEKGLEYVKEFVARSLIRPIQWLGRHEDWEIVAMERGSLAVRLLYKLGDIPDLSERDQSGD</sequence>
<protein>
    <submittedName>
        <fullName evidence="1">Uncharacterized protein</fullName>
    </submittedName>
</protein>
<dbReference type="InParanoid" id="B8CEE3"/>
<evidence type="ECO:0000313" key="2">
    <source>
        <dbReference type="Proteomes" id="UP000001449"/>
    </source>
</evidence>
<accession>B8CEE3</accession>
<evidence type="ECO:0000313" key="1">
    <source>
        <dbReference type="EMBL" id="EED88258.1"/>
    </source>
</evidence>
<dbReference type="RefSeq" id="XP_002294424.1">
    <property type="nucleotide sequence ID" value="XM_002294388.1"/>
</dbReference>
<dbReference type="HOGENOM" id="CLU_895712_0_0_1"/>
<reference evidence="1 2" key="2">
    <citation type="journal article" date="2008" name="Nature">
        <title>The Phaeodactylum genome reveals the evolutionary history of diatom genomes.</title>
        <authorList>
            <person name="Bowler C."/>
            <person name="Allen A.E."/>
            <person name="Badger J.H."/>
            <person name="Grimwood J."/>
            <person name="Jabbari K."/>
            <person name="Kuo A."/>
            <person name="Maheswari U."/>
            <person name="Martens C."/>
            <person name="Maumus F."/>
            <person name="Otillar R.P."/>
            <person name="Rayko E."/>
            <person name="Salamov A."/>
            <person name="Vandepoele K."/>
            <person name="Beszteri B."/>
            <person name="Gruber A."/>
            <person name="Heijde M."/>
            <person name="Katinka M."/>
            <person name="Mock T."/>
            <person name="Valentin K."/>
            <person name="Verret F."/>
            <person name="Berges J.A."/>
            <person name="Brownlee C."/>
            <person name="Cadoret J.P."/>
            <person name="Chiovitti A."/>
            <person name="Choi C.J."/>
            <person name="Coesel S."/>
            <person name="De Martino A."/>
            <person name="Detter J.C."/>
            <person name="Durkin C."/>
            <person name="Falciatore A."/>
            <person name="Fournet J."/>
            <person name="Haruta M."/>
            <person name="Huysman M.J."/>
            <person name="Jenkins B.D."/>
            <person name="Jiroutova K."/>
            <person name="Jorgensen R.E."/>
            <person name="Joubert Y."/>
            <person name="Kaplan A."/>
            <person name="Kroger N."/>
            <person name="Kroth P.G."/>
            <person name="La Roche J."/>
            <person name="Lindquist E."/>
            <person name="Lommer M."/>
            <person name="Martin-Jezequel V."/>
            <person name="Lopez P.J."/>
            <person name="Lucas S."/>
            <person name="Mangogna M."/>
            <person name="McGinnis K."/>
            <person name="Medlin L.K."/>
            <person name="Montsant A."/>
            <person name="Oudot-Le Secq M.P."/>
            <person name="Napoli C."/>
            <person name="Obornik M."/>
            <person name="Parker M.S."/>
            <person name="Petit J.L."/>
            <person name="Porcel B.M."/>
            <person name="Poulsen N."/>
            <person name="Robison M."/>
            <person name="Rychlewski L."/>
            <person name="Rynearson T.A."/>
            <person name="Schmutz J."/>
            <person name="Shapiro H."/>
            <person name="Siaut M."/>
            <person name="Stanley M."/>
            <person name="Sussman M.R."/>
            <person name="Taylor A.R."/>
            <person name="Vardi A."/>
            <person name="von Dassow P."/>
            <person name="Vyverman W."/>
            <person name="Willis A."/>
            <person name="Wyrwicz L.S."/>
            <person name="Rokhsar D.S."/>
            <person name="Weissenbach J."/>
            <person name="Armbrust E.V."/>
            <person name="Green B.R."/>
            <person name="Van de Peer Y."/>
            <person name="Grigoriev I.V."/>
        </authorList>
    </citation>
    <scope>NUCLEOTIDE SEQUENCE [LARGE SCALE GENOMIC DNA]</scope>
    <source>
        <strain evidence="1 2">CCMP1335</strain>
    </source>
</reference>
<reference evidence="1 2" key="1">
    <citation type="journal article" date="2004" name="Science">
        <title>The genome of the diatom Thalassiosira pseudonana: ecology, evolution, and metabolism.</title>
        <authorList>
            <person name="Armbrust E.V."/>
            <person name="Berges J.A."/>
            <person name="Bowler C."/>
            <person name="Green B.R."/>
            <person name="Martinez D."/>
            <person name="Putnam N.H."/>
            <person name="Zhou S."/>
            <person name="Allen A.E."/>
            <person name="Apt K.E."/>
            <person name="Bechner M."/>
            <person name="Brzezinski M.A."/>
            <person name="Chaal B.K."/>
            <person name="Chiovitti A."/>
            <person name="Davis A.K."/>
            <person name="Demarest M.S."/>
            <person name="Detter J.C."/>
            <person name="Glavina T."/>
            <person name="Goodstein D."/>
            <person name="Hadi M.Z."/>
            <person name="Hellsten U."/>
            <person name="Hildebrand M."/>
            <person name="Jenkins B.D."/>
            <person name="Jurka J."/>
            <person name="Kapitonov V.V."/>
            <person name="Kroger N."/>
            <person name="Lau W.W."/>
            <person name="Lane T.W."/>
            <person name="Larimer F.W."/>
            <person name="Lippmeier J.C."/>
            <person name="Lucas S."/>
            <person name="Medina M."/>
            <person name="Montsant A."/>
            <person name="Obornik M."/>
            <person name="Parker M.S."/>
            <person name="Palenik B."/>
            <person name="Pazour G.J."/>
            <person name="Richardson P.M."/>
            <person name="Rynearson T.A."/>
            <person name="Saito M.A."/>
            <person name="Schwartz D.C."/>
            <person name="Thamatrakoln K."/>
            <person name="Valentin K."/>
            <person name="Vardi A."/>
            <person name="Wilkerson F.P."/>
            <person name="Rokhsar D.S."/>
        </authorList>
    </citation>
    <scope>NUCLEOTIDE SEQUENCE [LARGE SCALE GENOMIC DNA]</scope>
    <source>
        <strain evidence="1 2">CCMP1335</strain>
    </source>
</reference>
<proteinExistence type="predicted"/>
<dbReference type="OMA" id="THARMID"/>
<name>B8CEE3_THAPS</name>
<dbReference type="KEGG" id="tps:THAPSDRAFT_25312"/>
<dbReference type="PROSITE" id="PS51257">
    <property type="entry name" value="PROKAR_LIPOPROTEIN"/>
    <property type="match status" value="1"/>
</dbReference>
<gene>
    <name evidence="1" type="ORF">THAPSDRAFT_25312</name>
</gene>